<proteinExistence type="predicted"/>
<dbReference type="AlphaFoldDB" id="A0A1V2HZC0"/>
<reference evidence="2" key="1">
    <citation type="submission" date="2016-10" db="EMBL/GenBank/DDBJ databases">
        <title>Frankia sp. NRRL B-16386 Genome sequencing.</title>
        <authorList>
            <person name="Ghodhbane-Gtari F."/>
            <person name="Swanson E."/>
            <person name="Gueddou A."/>
            <person name="Hezbri K."/>
            <person name="Ktari K."/>
            <person name="Nouioui I."/>
            <person name="Morris K."/>
            <person name="Simpson S."/>
            <person name="Abebe-Akele F."/>
            <person name="Thomas K."/>
            <person name="Gtari M."/>
            <person name="Tisa L.S."/>
        </authorList>
    </citation>
    <scope>NUCLEOTIDE SEQUENCE [LARGE SCALE GENOMIC DNA]</scope>
    <source>
        <strain evidence="2">NRRL B-16386</strain>
    </source>
</reference>
<accession>A0A1V2HZC0</accession>
<keyword evidence="2" id="KW-1185">Reference proteome</keyword>
<sequence>MPMEFGSIDNRASLAALARTGYAGVRLSGHHVMTDMHDRDLVALIALLRDARGVGMRVSWSGECGNLDVRWLRHLDPPRQPDSTLAWSPPSEAFLLARRGPSSILVDDTRAGPRRHIVIDRSTPAAKVLEATDWGRAITPGERAGVQRLAMDGLAFCSGNYCVGLPVRQGVWCV</sequence>
<dbReference type="EMBL" id="MOMC01000118">
    <property type="protein sequence ID" value="ONH22154.1"/>
    <property type="molecule type" value="Genomic_DNA"/>
</dbReference>
<organism evidence="1 2">
    <name type="scientific">Pseudofrankia asymbiotica</name>
    <dbReference type="NCBI Taxonomy" id="1834516"/>
    <lineage>
        <taxon>Bacteria</taxon>
        <taxon>Bacillati</taxon>
        <taxon>Actinomycetota</taxon>
        <taxon>Actinomycetes</taxon>
        <taxon>Frankiales</taxon>
        <taxon>Frankiaceae</taxon>
        <taxon>Pseudofrankia</taxon>
    </lineage>
</organism>
<name>A0A1V2HZC0_9ACTN</name>
<dbReference type="InterPro" id="IPR043863">
    <property type="entry name" value="DUF5825"/>
</dbReference>
<protein>
    <submittedName>
        <fullName evidence="1">Uncharacterized protein</fullName>
    </submittedName>
</protein>
<comment type="caution">
    <text evidence="1">The sequence shown here is derived from an EMBL/GenBank/DDBJ whole genome shotgun (WGS) entry which is preliminary data.</text>
</comment>
<evidence type="ECO:0000313" key="2">
    <source>
        <dbReference type="Proteomes" id="UP000188929"/>
    </source>
</evidence>
<dbReference type="Proteomes" id="UP000188929">
    <property type="component" value="Unassembled WGS sequence"/>
</dbReference>
<evidence type="ECO:0000313" key="1">
    <source>
        <dbReference type="EMBL" id="ONH22154.1"/>
    </source>
</evidence>
<gene>
    <name evidence="1" type="ORF">BL253_36555</name>
</gene>
<dbReference type="Pfam" id="PF19142">
    <property type="entry name" value="DUF5825"/>
    <property type="match status" value="1"/>
</dbReference>